<dbReference type="InterPro" id="IPR001170">
    <property type="entry name" value="ANPR/GUC"/>
</dbReference>
<dbReference type="Pfam" id="PF01094">
    <property type="entry name" value="ANF_receptor"/>
    <property type="match status" value="1"/>
</dbReference>
<dbReference type="PANTHER" id="PTHR11920:SF335">
    <property type="entry name" value="GUANYLATE CYCLASE"/>
    <property type="match status" value="1"/>
</dbReference>
<dbReference type="GO" id="GO:0005886">
    <property type="term" value="C:plasma membrane"/>
    <property type="evidence" value="ECO:0007669"/>
    <property type="project" value="TreeGrafter"/>
</dbReference>
<dbReference type="GO" id="GO:0001653">
    <property type="term" value="F:peptide receptor activity"/>
    <property type="evidence" value="ECO:0007669"/>
    <property type="project" value="TreeGrafter"/>
</dbReference>
<dbReference type="CDD" id="cd07302">
    <property type="entry name" value="CHD"/>
    <property type="match status" value="1"/>
</dbReference>
<evidence type="ECO:0000256" key="4">
    <source>
        <dbReference type="ARBA" id="ARBA00022692"/>
    </source>
</evidence>
<dbReference type="PRINTS" id="PR00255">
    <property type="entry name" value="NATPEPTIDER"/>
</dbReference>
<evidence type="ECO:0000256" key="5">
    <source>
        <dbReference type="ARBA" id="ARBA00022729"/>
    </source>
</evidence>
<feature type="compositionally biased region" description="Polar residues" evidence="16">
    <location>
        <begin position="1452"/>
        <end position="1462"/>
    </location>
</feature>
<dbReference type="FunFam" id="1.10.510.10:FF:000420">
    <property type="entry name" value="Guanylate cyclase"/>
    <property type="match status" value="1"/>
</dbReference>
<keyword evidence="13 15" id="KW-0141">cGMP biosynthesis</keyword>
<evidence type="ECO:0000256" key="2">
    <source>
        <dbReference type="ARBA" id="ARBA00004479"/>
    </source>
</evidence>
<dbReference type="CDD" id="cd14042">
    <property type="entry name" value="PK_GC-A_B"/>
    <property type="match status" value="1"/>
</dbReference>
<evidence type="ECO:0000256" key="16">
    <source>
        <dbReference type="SAM" id="MobiDB-lite"/>
    </source>
</evidence>
<dbReference type="SUPFAM" id="SSF56112">
    <property type="entry name" value="Protein kinase-like (PK-like)"/>
    <property type="match status" value="1"/>
</dbReference>
<dbReference type="EMBL" id="RQTK01000214">
    <property type="protein sequence ID" value="RUS84192.1"/>
    <property type="molecule type" value="Genomic_DNA"/>
</dbReference>
<dbReference type="OrthoDB" id="1890790at2759"/>
<dbReference type="Gene3D" id="3.30.70.1230">
    <property type="entry name" value="Nucleotide cyclase"/>
    <property type="match status" value="1"/>
</dbReference>
<organism evidence="19 20">
    <name type="scientific">Elysia chlorotica</name>
    <name type="common">Eastern emerald elysia</name>
    <name type="synonym">Sea slug</name>
    <dbReference type="NCBI Taxonomy" id="188477"/>
    <lineage>
        <taxon>Eukaryota</taxon>
        <taxon>Metazoa</taxon>
        <taxon>Spiralia</taxon>
        <taxon>Lophotrochozoa</taxon>
        <taxon>Mollusca</taxon>
        <taxon>Gastropoda</taxon>
        <taxon>Heterobranchia</taxon>
        <taxon>Euthyneura</taxon>
        <taxon>Panpulmonata</taxon>
        <taxon>Sacoglossa</taxon>
        <taxon>Placobranchoidea</taxon>
        <taxon>Plakobranchidae</taxon>
        <taxon>Elysia</taxon>
    </lineage>
</organism>
<keyword evidence="10" id="KW-0675">Receptor</keyword>
<proteinExistence type="inferred from homology"/>
<evidence type="ECO:0000256" key="7">
    <source>
        <dbReference type="ARBA" id="ARBA00022989"/>
    </source>
</evidence>
<dbReference type="InterPro" id="IPR029787">
    <property type="entry name" value="Nucleotide_cyclase"/>
</dbReference>
<dbReference type="Pfam" id="PF07714">
    <property type="entry name" value="PK_Tyr_Ser-Thr"/>
    <property type="match status" value="1"/>
</dbReference>
<evidence type="ECO:0000313" key="20">
    <source>
        <dbReference type="Proteomes" id="UP000271974"/>
    </source>
</evidence>
<dbReference type="EC" id="4.6.1.2" evidence="3 15"/>
<keyword evidence="9" id="KW-0472">Membrane</keyword>
<dbReference type="PROSITE" id="PS50011">
    <property type="entry name" value="PROTEIN_KINASE_DOM"/>
    <property type="match status" value="1"/>
</dbReference>
<dbReference type="GO" id="GO:0035556">
    <property type="term" value="P:intracellular signal transduction"/>
    <property type="evidence" value="ECO:0007669"/>
    <property type="project" value="InterPro"/>
</dbReference>
<dbReference type="STRING" id="188477.A0A433TRG2"/>
<dbReference type="SUPFAM" id="SSF53822">
    <property type="entry name" value="Periplasmic binding protein-like I"/>
    <property type="match status" value="1"/>
</dbReference>
<dbReference type="InterPro" id="IPR018297">
    <property type="entry name" value="A/G_cyclase_CS"/>
</dbReference>
<dbReference type="GO" id="GO:0004016">
    <property type="term" value="F:adenylate cyclase activity"/>
    <property type="evidence" value="ECO:0007669"/>
    <property type="project" value="TreeGrafter"/>
</dbReference>
<feature type="region of interest" description="Disordered" evidence="16">
    <location>
        <begin position="1397"/>
        <end position="1462"/>
    </location>
</feature>
<feature type="compositionally biased region" description="Basic and acidic residues" evidence="16">
    <location>
        <begin position="1409"/>
        <end position="1420"/>
    </location>
</feature>
<evidence type="ECO:0000256" key="10">
    <source>
        <dbReference type="ARBA" id="ARBA00023170"/>
    </source>
</evidence>
<dbReference type="InterPro" id="IPR001245">
    <property type="entry name" value="Ser-Thr/Tyr_kinase_cat_dom"/>
</dbReference>
<evidence type="ECO:0000256" key="3">
    <source>
        <dbReference type="ARBA" id="ARBA00012202"/>
    </source>
</evidence>
<comment type="subcellular location">
    <subcellularLocation>
        <location evidence="2">Membrane</location>
        <topology evidence="2">Single-pass type I membrane protein</topology>
    </subcellularLocation>
</comment>
<dbReference type="PROSITE" id="PS00452">
    <property type="entry name" value="GUANYLATE_CYCLASE_1"/>
    <property type="match status" value="1"/>
</dbReference>
<name>A0A433TRG2_ELYCH</name>
<feature type="compositionally biased region" description="Basic and acidic residues" evidence="16">
    <location>
        <begin position="1495"/>
        <end position="1508"/>
    </location>
</feature>
<dbReference type="Gene3D" id="1.10.510.10">
    <property type="entry name" value="Transferase(Phosphotransferase) domain 1"/>
    <property type="match status" value="1"/>
</dbReference>
<dbReference type="InterPro" id="IPR001054">
    <property type="entry name" value="A/G_cyclase"/>
</dbReference>
<evidence type="ECO:0000256" key="6">
    <source>
        <dbReference type="ARBA" id="ARBA00022741"/>
    </source>
</evidence>
<feature type="region of interest" description="Disordered" evidence="16">
    <location>
        <begin position="1213"/>
        <end position="1240"/>
    </location>
</feature>
<dbReference type="PROSITE" id="PS50125">
    <property type="entry name" value="GUANYLATE_CYCLASE_2"/>
    <property type="match status" value="1"/>
</dbReference>
<dbReference type="GO" id="GO:0005524">
    <property type="term" value="F:ATP binding"/>
    <property type="evidence" value="ECO:0007669"/>
    <property type="project" value="InterPro"/>
</dbReference>
<feature type="compositionally biased region" description="Polar residues" evidence="16">
    <location>
        <begin position="1512"/>
        <end position="1543"/>
    </location>
</feature>
<dbReference type="GO" id="GO:0007168">
    <property type="term" value="P:receptor guanylyl cyclase signaling pathway"/>
    <property type="evidence" value="ECO:0007669"/>
    <property type="project" value="TreeGrafter"/>
</dbReference>
<dbReference type="Pfam" id="PF00211">
    <property type="entry name" value="Guanylate_cyc"/>
    <property type="match status" value="1"/>
</dbReference>
<keyword evidence="6" id="KW-0547">Nucleotide-binding</keyword>
<keyword evidence="12 14" id="KW-0456">Lyase</keyword>
<evidence type="ECO:0000256" key="1">
    <source>
        <dbReference type="ARBA" id="ARBA00001436"/>
    </source>
</evidence>
<evidence type="ECO:0000256" key="12">
    <source>
        <dbReference type="ARBA" id="ARBA00023239"/>
    </source>
</evidence>
<dbReference type="InterPro" id="IPR011009">
    <property type="entry name" value="Kinase-like_dom_sf"/>
</dbReference>
<comment type="caution">
    <text evidence="19">The sequence shown here is derived from an EMBL/GenBank/DDBJ whole genome shotgun (WGS) entry which is preliminary data.</text>
</comment>
<feature type="non-terminal residue" evidence="19">
    <location>
        <position position="1"/>
    </location>
</feature>
<evidence type="ECO:0000256" key="8">
    <source>
        <dbReference type="ARBA" id="ARBA00023134"/>
    </source>
</evidence>
<dbReference type="PANTHER" id="PTHR11920">
    <property type="entry name" value="GUANYLYL CYCLASE"/>
    <property type="match status" value="1"/>
</dbReference>
<keyword evidence="4" id="KW-0812">Transmembrane</keyword>
<dbReference type="FunFam" id="3.30.70.1230:FF:000004">
    <property type="entry name" value="Guanylate cyclase"/>
    <property type="match status" value="1"/>
</dbReference>
<comment type="similarity">
    <text evidence="14">Belongs to the adenylyl cyclase class-4/guanylyl cyclase family.</text>
</comment>
<feature type="domain" description="Protein kinase" evidence="17">
    <location>
        <begin position="496"/>
        <end position="786"/>
    </location>
</feature>
<gene>
    <name evidence="19" type="ORF">EGW08_008032</name>
</gene>
<evidence type="ECO:0000256" key="15">
    <source>
        <dbReference type="RuleBase" id="RU003431"/>
    </source>
</evidence>
<feature type="region of interest" description="Disordered" evidence="16">
    <location>
        <begin position="1485"/>
        <end position="1561"/>
    </location>
</feature>
<dbReference type="InterPro" id="IPR028082">
    <property type="entry name" value="Peripla_BP_I"/>
</dbReference>
<dbReference type="InterPro" id="IPR050401">
    <property type="entry name" value="Cyclic_nucleotide_synthase"/>
</dbReference>
<dbReference type="GO" id="GO:0004672">
    <property type="term" value="F:protein kinase activity"/>
    <property type="evidence" value="ECO:0007669"/>
    <property type="project" value="InterPro"/>
</dbReference>
<evidence type="ECO:0000313" key="19">
    <source>
        <dbReference type="EMBL" id="RUS84192.1"/>
    </source>
</evidence>
<reference evidence="19 20" key="1">
    <citation type="submission" date="2019-01" db="EMBL/GenBank/DDBJ databases">
        <title>A draft genome assembly of the solar-powered sea slug Elysia chlorotica.</title>
        <authorList>
            <person name="Cai H."/>
            <person name="Li Q."/>
            <person name="Fang X."/>
            <person name="Li J."/>
            <person name="Curtis N.E."/>
            <person name="Altenburger A."/>
            <person name="Shibata T."/>
            <person name="Feng M."/>
            <person name="Maeda T."/>
            <person name="Schwartz J.A."/>
            <person name="Shigenobu S."/>
            <person name="Lundholm N."/>
            <person name="Nishiyama T."/>
            <person name="Yang H."/>
            <person name="Hasebe M."/>
            <person name="Li S."/>
            <person name="Pierce S.K."/>
            <person name="Wang J."/>
        </authorList>
    </citation>
    <scope>NUCLEOTIDE SEQUENCE [LARGE SCALE GENOMIC DNA]</scope>
    <source>
        <strain evidence="19">EC2010</strain>
        <tissue evidence="19">Whole organism of an adult</tissue>
    </source>
</reference>
<dbReference type="SUPFAM" id="SSF55073">
    <property type="entry name" value="Nucleotide cyclase"/>
    <property type="match status" value="1"/>
</dbReference>
<protein>
    <recommendedName>
        <fullName evidence="3 15">Guanylate cyclase</fullName>
        <ecNumber evidence="3 15">4.6.1.2</ecNumber>
    </recommendedName>
</protein>
<dbReference type="Proteomes" id="UP000271974">
    <property type="component" value="Unassembled WGS sequence"/>
</dbReference>
<evidence type="ECO:0000256" key="9">
    <source>
        <dbReference type="ARBA" id="ARBA00023136"/>
    </source>
</evidence>
<keyword evidence="5" id="KW-0732">Signal</keyword>
<feature type="region of interest" description="Disordered" evidence="16">
    <location>
        <begin position="1056"/>
        <end position="1075"/>
    </location>
</feature>
<sequence>ELVLGYITGAEKYPGSDYLTPGQLISGAITYAVQKVNDNPDVLPNTSLRFVIAETHGYEIESLRKTALLIQQNISAIIGPQETCMHEARLAAAFNVPMISYYCTASQVSNRALYPTFARTKPTDSQISGSVVSILKRFNWKRIEAFHVPILSCESPIHKYSIISSLHGIHVTSLHTYSGPYFHAHQLNPFIKIVRETRHNTRIYVMLGESNDFVGLLDHLQDLGLLDTGAYFVVGVTRDTYDLQKPQEFLQGIFEYIITNKTVLAYRHFFSIVHTPPLDPKYNEFKQIVDRYLELPPFNLTNHLKEETTNISRMIKPEASYLYDAVTLYAEVVTEIINEGGDYTDGRLIVGRIQGRTYKSAFGYLTKIDDNGDTQGNFSLITCKQKDGLWGMFPVGTFQQDPEGGPLPVLHGGEGIHWINGDPPPDEPECGFKHERCIPEKTFTTEIAAGVAGTLVFLAIIGAYILYNNWRYEQELAGLLWKIDFYKEIELTTNPYFNSEKSNKTMQNSIYRSSSQTSLMSVADLDIRQLFTHVAVYKGTVVAIRKVDKAHIELTRSVKKELKTLRELRHDNINPFIGACVEPPCICIVTGYCSKGSLQDILENEDIQLDSMFIASLVFDIIKAMIYLHGSEVISHGRLKSSNCVVDSRWVLKVTDFGLHEFTAGEAIAAGEYAKYRNMLWKAPELIRDRHTPARGSQEGDVYSFAIILFEMHSRNGPYGMCELTPKEIVERVVTKDENGLPFRPRLSEISSTPKFITDVIKECWSEDPLRRPDFKSLRTQLKPMQKGMKSSIFDNMMSIMEKYASNLESLVHSRTDELIEEKKKTEELLQDMLPGAVADQLMHGKQVEAESFDSVTIFFSDICGFTVLSSESTPMQIVAMLNSLYTLFDSIIEFYDVYKVETIGDAYMVVSGLPKKNGNRHAGEIASMALNLLQELNKFEIPHRPEEKIKLRIGVHSGPVVAGVVGRKMPRYCLFGDTVNVASRMESTSQALAIHISETTTILLMQIGGFELQERGNIDIKGKGVMKTYWLLGEDKSRQRQRVERGIARIERTGSTRRRARHLDGKPMTPTFNLRCEDPGGSPQLTSGQGLGVGVGSLRGDSSNTMSQSLSGSTCNSMMNCGLETPSPGGGSLKYSHSHGRHYSASKAQYSNFLHPYSLLVGPTSHELMRRSSSRRRRLKFTIGGAPEEDERREAESLCGLDDNLEPLEFTADALPTIVRGKEEQEKEEEREQEKEEENIVAVSNHCHRHALGEGTSIASSTDCVYRSHKERHRSPTSVSLGNNGSLRGVHNSIVDCSDEIVTGQEPKFQFSRTKSTELFKRSRDYEHGAGEIKAPIVKVESFDCDSPRSLRAGRAGEAVEQIPLSVDDATGSFNSTHFVSKESRKTCIVNELTNTHGTESNDCSPRLTRDQSSPRKNTDSSMNPDVSLSGEFHNGAFTQSGNEEIIDPASGTSTHPRLKNSNGMISFLPLQSIASNRVSPISDPSDQFCTIDVEPKRTPGRTDRLDSCALSDSTLPCFTQESEGPDQSRSSITMSETSPQTFKPRRINKDPQESTSELSDAVSLEMIPLLEDSRMLIDCGFYKQDCDKDELV</sequence>
<keyword evidence="11" id="KW-0325">Glycoprotein</keyword>
<dbReference type="InterPro" id="IPR001828">
    <property type="entry name" value="ANF_lig-bd_rcpt"/>
</dbReference>
<evidence type="ECO:0000259" key="17">
    <source>
        <dbReference type="PROSITE" id="PS50011"/>
    </source>
</evidence>
<dbReference type="InterPro" id="IPR000719">
    <property type="entry name" value="Prot_kinase_dom"/>
</dbReference>
<feature type="domain" description="Guanylate cyclase" evidence="18">
    <location>
        <begin position="857"/>
        <end position="987"/>
    </location>
</feature>
<dbReference type="GO" id="GO:0005525">
    <property type="term" value="F:GTP binding"/>
    <property type="evidence" value="ECO:0007669"/>
    <property type="project" value="UniProtKB-KW"/>
</dbReference>
<dbReference type="GO" id="GO:0004383">
    <property type="term" value="F:guanylate cyclase activity"/>
    <property type="evidence" value="ECO:0007669"/>
    <property type="project" value="UniProtKB-EC"/>
</dbReference>
<keyword evidence="7" id="KW-1133">Transmembrane helix</keyword>
<feature type="compositionally biased region" description="Basic and acidic residues" evidence="16">
    <location>
        <begin position="1221"/>
        <end position="1235"/>
    </location>
</feature>
<accession>A0A433TRG2</accession>
<dbReference type="Gene3D" id="3.40.50.2300">
    <property type="match status" value="2"/>
</dbReference>
<evidence type="ECO:0000256" key="14">
    <source>
        <dbReference type="RuleBase" id="RU000405"/>
    </source>
</evidence>
<evidence type="ECO:0000256" key="13">
    <source>
        <dbReference type="ARBA" id="ARBA00023293"/>
    </source>
</evidence>
<evidence type="ECO:0000256" key="11">
    <source>
        <dbReference type="ARBA" id="ARBA00023180"/>
    </source>
</evidence>
<comment type="catalytic activity">
    <reaction evidence="1 15">
        <text>GTP = 3',5'-cyclic GMP + diphosphate</text>
        <dbReference type="Rhea" id="RHEA:13665"/>
        <dbReference type="ChEBI" id="CHEBI:33019"/>
        <dbReference type="ChEBI" id="CHEBI:37565"/>
        <dbReference type="ChEBI" id="CHEBI:57746"/>
        <dbReference type="EC" id="4.6.1.2"/>
    </reaction>
</comment>
<dbReference type="CDD" id="cd06370">
    <property type="entry name" value="PBP1_SAP_GC-like"/>
    <property type="match status" value="1"/>
</dbReference>
<keyword evidence="20" id="KW-1185">Reference proteome</keyword>
<keyword evidence="8" id="KW-0342">GTP-binding</keyword>
<dbReference type="SMART" id="SM00044">
    <property type="entry name" value="CYCc"/>
    <property type="match status" value="1"/>
</dbReference>
<evidence type="ECO:0000259" key="18">
    <source>
        <dbReference type="PROSITE" id="PS50125"/>
    </source>
</evidence>